<dbReference type="PANTHER" id="PTHR46060:SF2">
    <property type="entry name" value="HISTONE-LYSINE N-METHYLTRANSFERASE SETMAR"/>
    <property type="match status" value="1"/>
</dbReference>
<evidence type="ECO:0000313" key="3">
    <source>
        <dbReference type="Proteomes" id="UP001303046"/>
    </source>
</evidence>
<dbReference type="PANTHER" id="PTHR46060">
    <property type="entry name" value="MARINER MOS1 TRANSPOSASE-LIKE PROTEIN"/>
    <property type="match status" value="1"/>
</dbReference>
<comment type="caution">
    <text evidence="2">The sequence shown here is derived from an EMBL/GenBank/DDBJ whole genome shotgun (WGS) entry which is preliminary data.</text>
</comment>
<accession>A0ABR1C0V8</accession>
<protein>
    <recommendedName>
        <fullName evidence="1">Mos1 transposase HTH domain-containing protein</fullName>
    </recommendedName>
</protein>
<dbReference type="Pfam" id="PF17906">
    <property type="entry name" value="HTH_48"/>
    <property type="match status" value="1"/>
</dbReference>
<organism evidence="2 3">
    <name type="scientific">Necator americanus</name>
    <name type="common">Human hookworm</name>
    <dbReference type="NCBI Taxonomy" id="51031"/>
    <lineage>
        <taxon>Eukaryota</taxon>
        <taxon>Metazoa</taxon>
        <taxon>Ecdysozoa</taxon>
        <taxon>Nematoda</taxon>
        <taxon>Chromadorea</taxon>
        <taxon>Rhabditida</taxon>
        <taxon>Rhabditina</taxon>
        <taxon>Rhabditomorpha</taxon>
        <taxon>Strongyloidea</taxon>
        <taxon>Ancylostomatidae</taxon>
        <taxon>Bunostominae</taxon>
        <taxon>Necator</taxon>
    </lineage>
</organism>
<keyword evidence="3" id="KW-1185">Reference proteome</keyword>
<dbReference type="EMBL" id="JAVFWL010000001">
    <property type="protein sequence ID" value="KAK6730901.1"/>
    <property type="molecule type" value="Genomic_DNA"/>
</dbReference>
<evidence type="ECO:0000259" key="1">
    <source>
        <dbReference type="Pfam" id="PF17906"/>
    </source>
</evidence>
<dbReference type="InterPro" id="IPR052709">
    <property type="entry name" value="Transposase-MT_Hybrid"/>
</dbReference>
<reference evidence="2 3" key="1">
    <citation type="submission" date="2023-08" db="EMBL/GenBank/DDBJ databases">
        <title>A Necator americanus chromosomal reference genome.</title>
        <authorList>
            <person name="Ilik V."/>
            <person name="Petrzelkova K.J."/>
            <person name="Pardy F."/>
            <person name="Fuh T."/>
            <person name="Niatou-Singa F.S."/>
            <person name="Gouil Q."/>
            <person name="Baker L."/>
            <person name="Ritchie M.E."/>
            <person name="Jex A.R."/>
            <person name="Gazzola D."/>
            <person name="Li H."/>
            <person name="Toshio Fujiwara R."/>
            <person name="Zhan B."/>
            <person name="Aroian R.V."/>
            <person name="Pafco B."/>
            <person name="Schwarz E.M."/>
        </authorList>
    </citation>
    <scope>NUCLEOTIDE SEQUENCE [LARGE SCALE GENOMIC DNA]</scope>
    <source>
        <strain evidence="2 3">Aroian</strain>
        <tissue evidence="2">Whole animal</tissue>
    </source>
</reference>
<dbReference type="Gene3D" id="1.10.10.1450">
    <property type="match status" value="1"/>
</dbReference>
<name>A0ABR1C0V8_NECAM</name>
<sequence length="104" mass="12329">MRLENHTHIRHIMLYHYEKGWIAAQSFRDLNEHFVKGTITDSAVRKWFIRFKSDDTIYDDLDDLVADIKAWIASKNRDFFARGIDRLPGKWEAVLEVDGDYALE</sequence>
<dbReference type="Gene3D" id="3.30.420.10">
    <property type="entry name" value="Ribonuclease H-like superfamily/Ribonuclease H"/>
    <property type="match status" value="1"/>
</dbReference>
<feature type="domain" description="Mos1 transposase HTH" evidence="1">
    <location>
        <begin position="6"/>
        <end position="55"/>
    </location>
</feature>
<proteinExistence type="predicted"/>
<gene>
    <name evidence="2" type="primary">Necator_chrI.g3526</name>
    <name evidence="2" type="ORF">RB195_007397</name>
</gene>
<dbReference type="InterPro" id="IPR041426">
    <property type="entry name" value="Mos1_HTH"/>
</dbReference>
<dbReference type="Proteomes" id="UP001303046">
    <property type="component" value="Unassembled WGS sequence"/>
</dbReference>
<dbReference type="InterPro" id="IPR036397">
    <property type="entry name" value="RNaseH_sf"/>
</dbReference>
<evidence type="ECO:0000313" key="2">
    <source>
        <dbReference type="EMBL" id="KAK6730901.1"/>
    </source>
</evidence>